<feature type="transmembrane region" description="Helical" evidence="6">
    <location>
        <begin position="161"/>
        <end position="179"/>
    </location>
</feature>
<evidence type="ECO:0000256" key="6">
    <source>
        <dbReference type="SAM" id="Phobius"/>
    </source>
</evidence>
<reference evidence="9" key="1">
    <citation type="journal article" date="2019" name="Int. J. Syst. Evol. Microbiol.">
        <title>The Global Catalogue of Microorganisms (GCM) 10K type strain sequencing project: providing services to taxonomists for standard genome sequencing and annotation.</title>
        <authorList>
            <consortium name="The Broad Institute Genomics Platform"/>
            <consortium name="The Broad Institute Genome Sequencing Center for Infectious Disease"/>
            <person name="Wu L."/>
            <person name="Ma J."/>
        </authorList>
    </citation>
    <scope>NUCLEOTIDE SEQUENCE [LARGE SCALE GENOMIC DNA]</scope>
    <source>
        <strain evidence="9">WLHS5</strain>
    </source>
</reference>
<evidence type="ECO:0000256" key="1">
    <source>
        <dbReference type="ARBA" id="ARBA00004141"/>
    </source>
</evidence>
<comment type="caution">
    <text evidence="8">The sequence shown here is derived from an EMBL/GenBank/DDBJ whole genome shotgun (WGS) entry which is preliminary data.</text>
</comment>
<dbReference type="EMBL" id="JBHTCJ010000001">
    <property type="protein sequence ID" value="MFC7340401.1"/>
    <property type="molecule type" value="Genomic_DNA"/>
</dbReference>
<name>A0ABW2LHV4_9PSEU</name>
<evidence type="ECO:0000313" key="8">
    <source>
        <dbReference type="EMBL" id="MFC7340401.1"/>
    </source>
</evidence>
<dbReference type="RefSeq" id="WP_380664175.1">
    <property type="nucleotide sequence ID" value="NZ_JBHTCJ010000001.1"/>
</dbReference>
<feature type="domain" description="EamA" evidence="7">
    <location>
        <begin position="161"/>
        <end position="301"/>
    </location>
</feature>
<keyword evidence="3 6" id="KW-0812">Transmembrane</keyword>
<feature type="transmembrane region" description="Helical" evidence="6">
    <location>
        <begin position="286"/>
        <end position="302"/>
    </location>
</feature>
<dbReference type="InterPro" id="IPR037185">
    <property type="entry name" value="EmrE-like"/>
</dbReference>
<evidence type="ECO:0000256" key="2">
    <source>
        <dbReference type="ARBA" id="ARBA00007362"/>
    </source>
</evidence>
<feature type="transmembrane region" description="Helical" evidence="6">
    <location>
        <begin position="50"/>
        <end position="68"/>
    </location>
</feature>
<dbReference type="Pfam" id="PF00892">
    <property type="entry name" value="EamA"/>
    <property type="match status" value="2"/>
</dbReference>
<gene>
    <name evidence="8" type="ORF">ACFQRI_03175</name>
</gene>
<evidence type="ECO:0000259" key="7">
    <source>
        <dbReference type="Pfam" id="PF00892"/>
    </source>
</evidence>
<feature type="transmembrane region" description="Helical" evidence="6">
    <location>
        <begin position="105"/>
        <end position="123"/>
    </location>
</feature>
<protein>
    <submittedName>
        <fullName evidence="8">DMT family transporter</fullName>
    </submittedName>
</protein>
<feature type="transmembrane region" description="Helical" evidence="6">
    <location>
        <begin position="191"/>
        <end position="210"/>
    </location>
</feature>
<keyword evidence="4 6" id="KW-1133">Transmembrane helix</keyword>
<comment type="similarity">
    <text evidence="2">Belongs to the EamA transporter family.</text>
</comment>
<feature type="transmembrane region" description="Helical" evidence="6">
    <location>
        <begin position="135"/>
        <end position="155"/>
    </location>
</feature>
<evidence type="ECO:0000256" key="4">
    <source>
        <dbReference type="ARBA" id="ARBA00022989"/>
    </source>
</evidence>
<dbReference type="Proteomes" id="UP001596504">
    <property type="component" value="Unassembled WGS sequence"/>
</dbReference>
<accession>A0ABW2LHV4</accession>
<evidence type="ECO:0000256" key="5">
    <source>
        <dbReference type="ARBA" id="ARBA00023136"/>
    </source>
</evidence>
<dbReference type="PANTHER" id="PTHR32322">
    <property type="entry name" value="INNER MEMBRANE TRANSPORTER"/>
    <property type="match status" value="1"/>
</dbReference>
<feature type="domain" description="EamA" evidence="7">
    <location>
        <begin position="20"/>
        <end position="150"/>
    </location>
</feature>
<evidence type="ECO:0000256" key="3">
    <source>
        <dbReference type="ARBA" id="ARBA00022692"/>
    </source>
</evidence>
<proteinExistence type="inferred from homology"/>
<dbReference type="SUPFAM" id="SSF103481">
    <property type="entry name" value="Multidrug resistance efflux transporter EmrE"/>
    <property type="match status" value="2"/>
</dbReference>
<feature type="transmembrane region" description="Helical" evidence="6">
    <location>
        <begin position="80"/>
        <end position="99"/>
    </location>
</feature>
<feature type="transmembrane region" description="Helical" evidence="6">
    <location>
        <begin position="260"/>
        <end position="280"/>
    </location>
</feature>
<evidence type="ECO:0000313" key="9">
    <source>
        <dbReference type="Proteomes" id="UP001596504"/>
    </source>
</evidence>
<feature type="transmembrane region" description="Helical" evidence="6">
    <location>
        <begin position="230"/>
        <end position="253"/>
    </location>
</feature>
<sequence>MRTSADPAIPSSLRSARSVGVAVAIASAVFFGGSGPFAKPLITAGLSPLQVAWLRLAGGAVLMLPLLVRHLGVPRRSPGVLVGYGLFAVAGVQVCYFAAIATVPVGVALLIEFLGPVIVLGWIRFARRKPVSRSATTGVVLAVVGLVFVVELWSGLSFNPIGLLFGLGAACCQATYFLVADSADHVDPLALAGYGLLVGTFAVALIARPWEIDWTLLAGDVVMAGHQVPALLAVGWIVAFSTVLAYLTGIIAVRRLSPQVAGGVAFLEPVVAAVLAWALLSEELGPMQLVGGALILVGAYIAQRAAPNAEPDLGPLQAADEGGR</sequence>
<organism evidence="8 9">
    <name type="scientific">Saccharopolyspora griseoalba</name>
    <dbReference type="NCBI Taxonomy" id="1431848"/>
    <lineage>
        <taxon>Bacteria</taxon>
        <taxon>Bacillati</taxon>
        <taxon>Actinomycetota</taxon>
        <taxon>Actinomycetes</taxon>
        <taxon>Pseudonocardiales</taxon>
        <taxon>Pseudonocardiaceae</taxon>
        <taxon>Saccharopolyspora</taxon>
    </lineage>
</organism>
<keyword evidence="5 6" id="KW-0472">Membrane</keyword>
<feature type="transmembrane region" description="Helical" evidence="6">
    <location>
        <begin position="21"/>
        <end position="38"/>
    </location>
</feature>
<dbReference type="PANTHER" id="PTHR32322:SF2">
    <property type="entry name" value="EAMA DOMAIN-CONTAINING PROTEIN"/>
    <property type="match status" value="1"/>
</dbReference>
<keyword evidence="9" id="KW-1185">Reference proteome</keyword>
<dbReference type="InterPro" id="IPR050638">
    <property type="entry name" value="AA-Vitamin_Transporters"/>
</dbReference>
<comment type="subcellular location">
    <subcellularLocation>
        <location evidence="1">Membrane</location>
        <topology evidence="1">Multi-pass membrane protein</topology>
    </subcellularLocation>
</comment>
<dbReference type="InterPro" id="IPR000620">
    <property type="entry name" value="EamA_dom"/>
</dbReference>